<accession>A0A181C8D1</accession>
<evidence type="ECO:0000313" key="1">
    <source>
        <dbReference type="EMBL" id="QIP34087.1"/>
    </source>
</evidence>
<reference evidence="1 2" key="1">
    <citation type="submission" date="2020-03" db="EMBL/GenBank/DDBJ databases">
        <title>Isolation of cellulose-producing strains, genome characterization and application of the synthesized cellulose films as an economical and sustainable material for piezoelectric sensor construction.</title>
        <authorList>
            <person name="Mangayil R.K."/>
        </authorList>
    </citation>
    <scope>NUCLEOTIDE SEQUENCE [LARGE SCALE GENOMIC DNA]</scope>
    <source>
        <strain evidence="1 2">ENS 9a1a</strain>
    </source>
</reference>
<proteinExistence type="predicted"/>
<name>A0A181C8D1_9PROT</name>
<dbReference type="Proteomes" id="UP000502533">
    <property type="component" value="Chromosome"/>
</dbReference>
<keyword evidence="2" id="KW-1185">Reference proteome</keyword>
<gene>
    <name evidence="1" type="ORF">GWK63_03755</name>
</gene>
<organism evidence="1 2">
    <name type="scientific">Komagataeibacter rhaeticus</name>
    <dbReference type="NCBI Taxonomy" id="215221"/>
    <lineage>
        <taxon>Bacteria</taxon>
        <taxon>Pseudomonadati</taxon>
        <taxon>Pseudomonadota</taxon>
        <taxon>Alphaproteobacteria</taxon>
        <taxon>Acetobacterales</taxon>
        <taxon>Acetobacteraceae</taxon>
        <taxon>Komagataeibacter</taxon>
    </lineage>
</organism>
<sequence>MDQVPTPGQITPQMEAREAMRRHAGRIRGVALALSALAVILYALSLAHL</sequence>
<evidence type="ECO:0000313" key="2">
    <source>
        <dbReference type="Proteomes" id="UP000502533"/>
    </source>
</evidence>
<dbReference type="GeneID" id="85021262"/>
<dbReference type="EMBL" id="CP050139">
    <property type="protein sequence ID" value="QIP34087.1"/>
    <property type="molecule type" value="Genomic_DNA"/>
</dbReference>
<dbReference type="KEGG" id="kre:GWK63_03755"/>
<protein>
    <submittedName>
        <fullName evidence="1">Uncharacterized protein</fullName>
    </submittedName>
</protein>
<dbReference type="AlphaFoldDB" id="A0A181C8D1"/>
<dbReference type="RefSeq" id="WP_007399212.1">
    <property type="nucleotide sequence ID" value="NZ_CALMTF010000129.1"/>
</dbReference>